<dbReference type="PANTHER" id="PTHR46383">
    <property type="entry name" value="ASPARTATE AMINOTRANSFERASE"/>
    <property type="match status" value="1"/>
</dbReference>
<dbReference type="PANTHER" id="PTHR46383:SF1">
    <property type="entry name" value="ASPARTATE AMINOTRANSFERASE"/>
    <property type="match status" value="1"/>
</dbReference>
<dbReference type="PRINTS" id="PR00753">
    <property type="entry name" value="ACCSYNTHASE"/>
</dbReference>
<dbReference type="InterPro" id="IPR015422">
    <property type="entry name" value="PyrdxlP-dep_Trfase_small"/>
</dbReference>
<dbReference type="SUPFAM" id="SSF53383">
    <property type="entry name" value="PLP-dependent transferases"/>
    <property type="match status" value="1"/>
</dbReference>
<evidence type="ECO:0000313" key="7">
    <source>
        <dbReference type="EMBL" id="OUR96405.1"/>
    </source>
</evidence>
<sequence length="385" mass="43189">MKNSKRVNKIEPSKSISLSAKIAELKALGVDIIGLNVGEPDFQTPSEIIQATIKALEENKTRYSLVQGLNELRTKISCYLNEKYQLNSDKENIFIGNGSKHILYLIFQTLLDVGDEVIIPTPYWVTFPESVKLAGGEPVFVETNANFQLNIENIRKAITKRTKAILINTPNNPTGAVYVKEDLLKVVELAIEFDLKIIADEAYEILTYDNSDHISIASLSDEAFKLTLSVQSFSKSFCMTGFRIGYLCAENDFIQDVNKLQGHLSGNNCTFSQYGALAALEMNPSIVKGMVNELQQRRDLAYNLFNELFPMEIPTGAFYLFPNVEDYIKKLKLKNCEEFALYILEKANVAILPGSAFGKHGHIRISFAQSSEEIQEAYNRIKGVL</sequence>
<comment type="similarity">
    <text evidence="2">Belongs to the class-I pyridoxal-phosphate-dependent aminotransferase family.</text>
</comment>
<keyword evidence="3" id="KW-0032">Aminotransferase</keyword>
<comment type="caution">
    <text evidence="7">The sequence shown here is derived from an EMBL/GenBank/DDBJ whole genome shotgun (WGS) entry which is preliminary data.</text>
</comment>
<dbReference type="GO" id="GO:0006520">
    <property type="term" value="P:amino acid metabolic process"/>
    <property type="evidence" value="ECO:0007669"/>
    <property type="project" value="InterPro"/>
</dbReference>
<feature type="domain" description="Aminotransferase class I/classII large" evidence="6">
    <location>
        <begin position="31"/>
        <end position="381"/>
    </location>
</feature>
<keyword evidence="4" id="KW-0808">Transferase</keyword>
<dbReference type="CDD" id="cd00609">
    <property type="entry name" value="AAT_like"/>
    <property type="match status" value="1"/>
</dbReference>
<dbReference type="InterPro" id="IPR004839">
    <property type="entry name" value="Aminotransferase_I/II_large"/>
</dbReference>
<evidence type="ECO:0000256" key="4">
    <source>
        <dbReference type="ARBA" id="ARBA00022679"/>
    </source>
</evidence>
<dbReference type="Gene3D" id="3.90.1150.10">
    <property type="entry name" value="Aspartate Aminotransferase, domain 1"/>
    <property type="match status" value="1"/>
</dbReference>
<keyword evidence="5" id="KW-0663">Pyridoxal phosphate</keyword>
<organism evidence="7 8">
    <name type="scientific">Halobacteriovorax marinus</name>
    <dbReference type="NCBI Taxonomy" id="97084"/>
    <lineage>
        <taxon>Bacteria</taxon>
        <taxon>Pseudomonadati</taxon>
        <taxon>Bdellovibrionota</taxon>
        <taxon>Bacteriovoracia</taxon>
        <taxon>Bacteriovoracales</taxon>
        <taxon>Halobacteriovoraceae</taxon>
        <taxon>Halobacteriovorax</taxon>
    </lineage>
</organism>
<evidence type="ECO:0000259" key="6">
    <source>
        <dbReference type="Pfam" id="PF00155"/>
    </source>
</evidence>
<dbReference type="InterPro" id="IPR015424">
    <property type="entry name" value="PyrdxlP-dep_Trfase"/>
</dbReference>
<reference evidence="8" key="1">
    <citation type="journal article" date="2017" name="Proc. Natl. Acad. Sci. U.S.A.">
        <title>Simulation of Deepwater Horizon oil plume reveals substrate specialization within a complex community of hydrocarbon-degraders.</title>
        <authorList>
            <person name="Hu P."/>
            <person name="Dubinsky E.A."/>
            <person name="Probst A.J."/>
            <person name="Wang J."/>
            <person name="Sieber C.M.K."/>
            <person name="Tom L.M."/>
            <person name="Gardinali P."/>
            <person name="Banfield J.F."/>
            <person name="Atlas R.M."/>
            <person name="Andersen G.L."/>
        </authorList>
    </citation>
    <scope>NUCLEOTIDE SEQUENCE [LARGE SCALE GENOMIC DNA]</scope>
</reference>
<dbReference type="Pfam" id="PF00155">
    <property type="entry name" value="Aminotran_1_2"/>
    <property type="match status" value="1"/>
</dbReference>
<dbReference type="Proteomes" id="UP000196531">
    <property type="component" value="Unassembled WGS sequence"/>
</dbReference>
<evidence type="ECO:0000313" key="8">
    <source>
        <dbReference type="Proteomes" id="UP000196531"/>
    </source>
</evidence>
<dbReference type="InterPro" id="IPR015421">
    <property type="entry name" value="PyrdxlP-dep_Trfase_major"/>
</dbReference>
<evidence type="ECO:0000256" key="5">
    <source>
        <dbReference type="ARBA" id="ARBA00022898"/>
    </source>
</evidence>
<dbReference type="InterPro" id="IPR050596">
    <property type="entry name" value="AspAT/PAT-like"/>
</dbReference>
<gene>
    <name evidence="7" type="ORF">A9Q84_08620</name>
</gene>
<comment type="cofactor">
    <cofactor evidence="1">
        <name>pyridoxal 5'-phosphate</name>
        <dbReference type="ChEBI" id="CHEBI:597326"/>
    </cofactor>
</comment>
<accession>A0A1Y5F6P3</accession>
<evidence type="ECO:0000256" key="2">
    <source>
        <dbReference type="ARBA" id="ARBA00007441"/>
    </source>
</evidence>
<protein>
    <recommendedName>
        <fullName evidence="6">Aminotransferase class I/classII large domain-containing protein</fullName>
    </recommendedName>
</protein>
<dbReference type="EMBL" id="MAAO01000006">
    <property type="protein sequence ID" value="OUR96405.1"/>
    <property type="molecule type" value="Genomic_DNA"/>
</dbReference>
<dbReference type="GO" id="GO:0030170">
    <property type="term" value="F:pyridoxal phosphate binding"/>
    <property type="evidence" value="ECO:0007669"/>
    <property type="project" value="InterPro"/>
</dbReference>
<dbReference type="FunFam" id="3.40.640.10:FF:000033">
    <property type="entry name" value="Aspartate aminotransferase"/>
    <property type="match status" value="1"/>
</dbReference>
<name>A0A1Y5F6P3_9BACT</name>
<evidence type="ECO:0000256" key="1">
    <source>
        <dbReference type="ARBA" id="ARBA00001933"/>
    </source>
</evidence>
<dbReference type="Gene3D" id="3.40.640.10">
    <property type="entry name" value="Type I PLP-dependent aspartate aminotransferase-like (Major domain)"/>
    <property type="match status" value="1"/>
</dbReference>
<evidence type="ECO:0000256" key="3">
    <source>
        <dbReference type="ARBA" id="ARBA00022576"/>
    </source>
</evidence>
<proteinExistence type="inferred from homology"/>
<dbReference type="AlphaFoldDB" id="A0A1Y5F6P3"/>
<dbReference type="GO" id="GO:0008483">
    <property type="term" value="F:transaminase activity"/>
    <property type="evidence" value="ECO:0007669"/>
    <property type="project" value="UniProtKB-KW"/>
</dbReference>